<protein>
    <submittedName>
        <fullName evidence="2">Uncharacterized protein</fullName>
    </submittedName>
</protein>
<reference evidence="2 3" key="1">
    <citation type="submission" date="2019-07" db="EMBL/GenBank/DDBJ databases">
        <title>Cryptosporangium phraense sp. nov., isolated from plant litter.</title>
        <authorList>
            <person name="Suriyachadkun C."/>
        </authorList>
    </citation>
    <scope>NUCLEOTIDE SEQUENCE [LARGE SCALE GENOMIC DNA]</scope>
    <source>
        <strain evidence="2 3">A-T 5661</strain>
    </source>
</reference>
<gene>
    <name evidence="2" type="ORF">FL583_00860</name>
</gene>
<feature type="region of interest" description="Disordered" evidence="1">
    <location>
        <begin position="1"/>
        <end position="22"/>
    </location>
</feature>
<organism evidence="2 3">
    <name type="scientific">Cryptosporangium phraense</name>
    <dbReference type="NCBI Taxonomy" id="2593070"/>
    <lineage>
        <taxon>Bacteria</taxon>
        <taxon>Bacillati</taxon>
        <taxon>Actinomycetota</taxon>
        <taxon>Actinomycetes</taxon>
        <taxon>Cryptosporangiales</taxon>
        <taxon>Cryptosporangiaceae</taxon>
        <taxon>Cryptosporangium</taxon>
    </lineage>
</organism>
<dbReference type="RefSeq" id="WP_142702479.1">
    <property type="nucleotide sequence ID" value="NZ_VIRS01000001.1"/>
</dbReference>
<comment type="caution">
    <text evidence="2">The sequence shown here is derived from an EMBL/GenBank/DDBJ whole genome shotgun (WGS) entry which is preliminary data.</text>
</comment>
<dbReference type="Proteomes" id="UP000317982">
    <property type="component" value="Unassembled WGS sequence"/>
</dbReference>
<evidence type="ECO:0000256" key="1">
    <source>
        <dbReference type="SAM" id="MobiDB-lite"/>
    </source>
</evidence>
<name>A0A545AZV5_9ACTN</name>
<evidence type="ECO:0000313" key="3">
    <source>
        <dbReference type="Proteomes" id="UP000317982"/>
    </source>
</evidence>
<accession>A0A545AZV5</accession>
<dbReference type="EMBL" id="VIRS01000001">
    <property type="protein sequence ID" value="TQS46861.1"/>
    <property type="molecule type" value="Genomic_DNA"/>
</dbReference>
<sequence length="233" mass="25695">MIVPGRGGRALPPRYGSRGWQARGRHQEGRFERCSDRSVARLCAQRILLFAPPEPRENVGRPRAWIDLIGRWLARIGLVSLLATLSGCSVPQGGFTGVSVDASGQPVAVIAVCKGWIDGVVLYRDDGEKLITLGNWDSDQRIRRYAAVSLIAPPTGWTADHPLDVLQPNTVYSIFGGTDSSKWSTLSVDFTVEELRDISPGEVLYLQFRKGAERIARTPATTFQRTVCADFRD</sequence>
<dbReference type="OrthoDB" id="4861196at2"/>
<proteinExistence type="predicted"/>
<keyword evidence="3" id="KW-1185">Reference proteome</keyword>
<dbReference type="InParanoid" id="A0A545AZV5"/>
<evidence type="ECO:0000313" key="2">
    <source>
        <dbReference type="EMBL" id="TQS46861.1"/>
    </source>
</evidence>
<dbReference type="AlphaFoldDB" id="A0A545AZV5"/>